<evidence type="ECO:0000256" key="2">
    <source>
        <dbReference type="SAM" id="Phobius"/>
    </source>
</evidence>
<feature type="compositionally biased region" description="Polar residues" evidence="1">
    <location>
        <begin position="582"/>
        <end position="595"/>
    </location>
</feature>
<feature type="transmembrane region" description="Helical" evidence="2">
    <location>
        <begin position="756"/>
        <end position="781"/>
    </location>
</feature>
<dbReference type="GO" id="GO:0050727">
    <property type="term" value="P:regulation of inflammatory response"/>
    <property type="evidence" value="ECO:0000266"/>
    <property type="project" value="RGD"/>
</dbReference>
<dbReference type="Pfam" id="PF15767">
    <property type="entry name" value="ARMH4"/>
    <property type="match status" value="1"/>
</dbReference>
<dbReference type="Proteomes" id="UP000002494">
    <property type="component" value="Chromosome 15"/>
</dbReference>
<dbReference type="VEuPathDB" id="HostDB:ENSRNOG00000031849"/>
<feature type="region of interest" description="Disordered" evidence="1">
    <location>
        <begin position="719"/>
        <end position="738"/>
    </location>
</feature>
<dbReference type="GO" id="GO:1903939">
    <property type="term" value="P:regulation of TORC2 signaling"/>
    <property type="evidence" value="ECO:0000266"/>
    <property type="project" value="RGD"/>
</dbReference>
<keyword evidence="4" id="KW-1185">Reference proteome</keyword>
<name>D3ZYI3_RAT</name>
<protein>
    <submittedName>
        <fullName evidence="3">Armadillo-like helical domain containing 4</fullName>
    </submittedName>
</protein>
<dbReference type="HOGENOM" id="CLU_021688_0_0_1"/>
<dbReference type="KEGG" id="rno:361032"/>
<feature type="region of interest" description="Disordered" evidence="1">
    <location>
        <begin position="575"/>
        <end position="667"/>
    </location>
</feature>
<dbReference type="AlphaFoldDB" id="D3ZYI3"/>
<dbReference type="PaxDb" id="10116-ENSRNOP00000051182"/>
<evidence type="ECO:0000313" key="5">
    <source>
        <dbReference type="RGD" id="1310110"/>
    </source>
</evidence>
<dbReference type="CTD" id="145407"/>
<evidence type="ECO:0000313" key="3">
    <source>
        <dbReference type="Ensembl" id="ENSRNOP00000051182.6"/>
    </source>
</evidence>
<dbReference type="GO" id="GO:1904841">
    <property type="term" value="F:TORC2 complex binding"/>
    <property type="evidence" value="ECO:0000266"/>
    <property type="project" value="RGD"/>
</dbReference>
<keyword evidence="2" id="KW-1133">Transmembrane helix</keyword>
<sequence length="822" mass="89632">MLQDSVTGIVDSFNRFSPPTMSRPTLLPSCVAFCSILFLTLATGCRAFPQVERRETSHAYAEKEQPQKMNTDDQENISFAPKYTPQQMSSDAPMGLSAGPSVTPLHKVFSVSRESHLAGAGLLYATSTGVYSSGEPVVSTSDQEHSPSQLERMSPEHSLSKSVLTVASSSPASLNPEQEEPYSSSSTQSMVQGITDGAHGFLEYLDNQVFATESQEAVSLGKSPPSSINTKETENIKADAAMRTTAFPHVDSTREMKPDRERPSEMAVDNVESNTTKYLVTLPKNVLTIEPTADSVLGNPKVTVSVGTPDPVSSVFSEEWDDTKFESINRGRPPESGDNAETQVRTEQPHGNSESFEGTEESPTSTEVAKVAPGLPGGETPLGTTLVTALGDERSTVLTHQISFTPTSPVEDPEVSTMKLFSSAGGFTASTQGDRTQLSSETAVSLSQYESVPQQAAGNVLKEMTMATQEIDSTLPVVTQEHMTTVEVPRGSGEPEEAMPSLSSVSAEVDDAELSRRWESLATPASTTVVPLSLQLTSSMEDLMDTITGPNEEFIPVLGSPMTPPAVTVEAPTISPALPSEGRTSPSLSRPNTAASYGLEQLESEEVEDDEDEEDEDEEEEEDDEEDEEDEEDKEADSLYKDFNSDTEPPGYTLPGITSQEPDIGPGSIDLLEVATYQVPETIEWEQQNQGLGQVSCQVLRNQVTLHLSLEEKDRWAGEKFEGRGGDRRQERERAEKPWQDKMAVRSWMEKLKDKAGYMSGMLVPVGVGIAGALFILGALYSIKVMNRRRRNGFKRHKRKQREFNSMQDRVMLLADSSEDEF</sequence>
<dbReference type="PANTHER" id="PTHR21585:SF0">
    <property type="entry name" value="ARMADILLO-LIKE HELICAL DOMAIN-CONTAINING PROTEIN 4"/>
    <property type="match status" value="1"/>
</dbReference>
<dbReference type="PANTHER" id="PTHR21585">
    <property type="entry name" value="FULL-LENGTH CDNA CLONE CS0DC025YL05 OF NEUROBLASTOMA"/>
    <property type="match status" value="1"/>
</dbReference>
<dbReference type="Bgee" id="ENSRNOG00000031849">
    <property type="expression patterns" value="Expressed in cerebellum and 14 other cell types or tissues"/>
</dbReference>
<dbReference type="Ensembl" id="ENSRNOT00000041420.7">
    <property type="protein sequence ID" value="ENSRNOP00000051182.6"/>
    <property type="gene ID" value="ENSRNOG00000031849.7"/>
</dbReference>
<feature type="compositionally biased region" description="Polar residues" evidence="1">
    <location>
        <begin position="160"/>
        <end position="187"/>
    </location>
</feature>
<feature type="region of interest" description="Disordered" evidence="1">
    <location>
        <begin position="297"/>
        <end position="384"/>
    </location>
</feature>
<feature type="compositionally biased region" description="Polar residues" evidence="1">
    <location>
        <begin position="138"/>
        <end position="151"/>
    </location>
</feature>
<dbReference type="RGD" id="1310110">
    <property type="gene designation" value="Armh4"/>
</dbReference>
<dbReference type="eggNOG" id="ENOG502QWJQ">
    <property type="taxonomic scope" value="Eukaryota"/>
</dbReference>
<feature type="compositionally biased region" description="Basic and acidic residues" evidence="1">
    <location>
        <begin position="322"/>
        <end position="335"/>
    </location>
</feature>
<dbReference type="GO" id="GO:0016020">
    <property type="term" value="C:membrane"/>
    <property type="evidence" value="ECO:0000266"/>
    <property type="project" value="RGD"/>
</dbReference>
<reference evidence="3" key="1">
    <citation type="submission" date="2024-01" db="EMBL/GenBank/DDBJ databases">
        <title>GRCr8: a new rat reference genome assembly contstructed from accurate long reads and long range scaffolding.</title>
        <authorList>
            <person name="Doris P.A."/>
            <person name="Kalbfleisch T."/>
            <person name="Li K."/>
            <person name="Howe K."/>
            <person name="Wood J."/>
        </authorList>
    </citation>
    <scope>NUCLEOTIDE SEQUENCE [LARGE SCALE GENOMIC DNA]</scope>
    <source>
        <strain evidence="3">Brown Norway</strain>
    </source>
</reference>
<reference evidence="3" key="2">
    <citation type="submission" date="2025-08" db="UniProtKB">
        <authorList>
            <consortium name="Ensembl"/>
        </authorList>
    </citation>
    <scope>IDENTIFICATION</scope>
    <source>
        <strain evidence="3">Brown Norway</strain>
    </source>
</reference>
<keyword evidence="2" id="KW-0472">Membrane</keyword>
<accession>D3ZYI3</accession>
<dbReference type="STRING" id="10116.ENSRNOP00000051182"/>
<organism evidence="3 4">
    <name type="scientific">Rattus norvegicus</name>
    <name type="common">Rat</name>
    <dbReference type="NCBI Taxonomy" id="10116"/>
    <lineage>
        <taxon>Eukaryota</taxon>
        <taxon>Metazoa</taxon>
        <taxon>Chordata</taxon>
        <taxon>Craniata</taxon>
        <taxon>Vertebrata</taxon>
        <taxon>Euteleostomi</taxon>
        <taxon>Mammalia</taxon>
        <taxon>Eutheria</taxon>
        <taxon>Euarchontoglires</taxon>
        <taxon>Glires</taxon>
        <taxon>Rodentia</taxon>
        <taxon>Myomorpha</taxon>
        <taxon>Muroidea</taxon>
        <taxon>Muridae</taxon>
        <taxon>Murinae</taxon>
        <taxon>Rattus</taxon>
    </lineage>
</organism>
<feature type="region of interest" description="Disordered" evidence="1">
    <location>
        <begin position="133"/>
        <end position="187"/>
    </location>
</feature>
<reference evidence="3" key="3">
    <citation type="submission" date="2025-09" db="UniProtKB">
        <authorList>
            <consortium name="Ensembl"/>
        </authorList>
    </citation>
    <scope>IDENTIFICATION</scope>
    <source>
        <strain evidence="3">Brown Norway</strain>
    </source>
</reference>
<keyword evidence="2" id="KW-0812">Transmembrane</keyword>
<feature type="compositionally biased region" description="Polar residues" evidence="1">
    <location>
        <begin position="339"/>
        <end position="367"/>
    </location>
</feature>
<feature type="compositionally biased region" description="Acidic residues" evidence="1">
    <location>
        <begin position="602"/>
        <end position="635"/>
    </location>
</feature>
<evidence type="ECO:0000256" key="1">
    <source>
        <dbReference type="SAM" id="MobiDB-lite"/>
    </source>
</evidence>
<dbReference type="InterPro" id="IPR031524">
    <property type="entry name" value="ARMH4"/>
</dbReference>
<evidence type="ECO:0000313" key="4">
    <source>
        <dbReference type="Proteomes" id="UP000002494"/>
    </source>
</evidence>
<gene>
    <name evidence="3 5" type="primary">Armh4</name>
    <name evidence="5" type="synonym">RGD1310110</name>
</gene>
<dbReference type="OrthoDB" id="9904542at2759"/>
<dbReference type="AGR" id="RGD:1310110"/>
<proteinExistence type="predicted"/>
<dbReference type="GeneTree" id="ENSGT00390000012816"/>
<dbReference type="UCSC" id="RGD:1310110">
    <property type="organism name" value="rat"/>
</dbReference>